<organism evidence="3 4">
    <name type="scientific">Shimia sagamensis</name>
    <dbReference type="NCBI Taxonomy" id="1566352"/>
    <lineage>
        <taxon>Bacteria</taxon>
        <taxon>Pseudomonadati</taxon>
        <taxon>Pseudomonadota</taxon>
        <taxon>Alphaproteobacteria</taxon>
        <taxon>Rhodobacterales</taxon>
        <taxon>Roseobacteraceae</taxon>
    </lineage>
</organism>
<feature type="domain" description="GP-PDE" evidence="2">
    <location>
        <begin position="345"/>
        <end position="575"/>
    </location>
</feature>
<gene>
    <name evidence="3" type="ORF">SAMN06265373_10890</name>
</gene>
<sequence length="608" mass="65379">MKQAMSEVVRCFGVAWQLRVPFVQSHLVFNLLLAAAFAPLMAGTVHLALKLSGQPALADFDIALFLLSPVGFVAGVLIVGLALVLLTLDVSFMMAVALRDREGKSRGFLDGVAMVFPRAPAVLGLAVQFCLRLLVMCLPFLAVCGLAFVSWMTDYDINYYLSFHPPKFVQTVVVCGIALALMVALVVWRTLGWVLALPLVVFDNRRAGEALRESQARMAGRRVEFLGRLAIWAGLGAVVGGAALFVVGVIIQFGLYFVPFGLKGLAAFLLLSTALWALLNLILTSLTTGALAVAFMGFADWPNAGQKRELPKAILGGVVAGAAVVTLLGGFGIAELMRVDQDRPVAVIAHRGASGAAPENTLAAVTRAVEDQADWVEIDVQETADGMVVVVHDSDFMKVAGNPLKIWDATLADLEKIDIGSWFDPSFSSERTATLEEVLLATKDKSGVVIELKYYGYDKDLEQRVIDIVEAAGMVDQVKIMSLKADSVAKMRALRPNWTVGILASASLGNMWDLDVDFLAVNSATMSRQLVRGSQDVGKEVYVWTVNDALSMSGMLSYGVDGLITDEPALARQVLADRKTLTGVERLVLGLAGRIGLDVPHRGDDDIQ</sequence>
<comment type="caution">
    <text evidence="3">The sequence shown here is derived from an EMBL/GenBank/DDBJ whole genome shotgun (WGS) entry which is preliminary data.</text>
</comment>
<dbReference type="PROSITE" id="PS51704">
    <property type="entry name" value="GP_PDE"/>
    <property type="match status" value="1"/>
</dbReference>
<reference evidence="3 4" key="1">
    <citation type="submission" date="2017-05" db="EMBL/GenBank/DDBJ databases">
        <authorList>
            <person name="Varghese N."/>
            <person name="Submissions S."/>
        </authorList>
    </citation>
    <scope>NUCLEOTIDE SEQUENCE [LARGE SCALE GENOMIC DNA]</scope>
    <source>
        <strain evidence="3 4">DSM 29734</strain>
    </source>
</reference>
<dbReference type="SUPFAM" id="SSF51695">
    <property type="entry name" value="PLC-like phosphodiesterases"/>
    <property type="match status" value="1"/>
</dbReference>
<dbReference type="InterPro" id="IPR018476">
    <property type="entry name" value="GlyceroP-diester-Pdiesterase_M"/>
</dbReference>
<dbReference type="PANTHER" id="PTHR46211:SF8">
    <property type="entry name" value="PHOSPHODIESTERASE"/>
    <property type="match status" value="1"/>
</dbReference>
<feature type="transmembrane region" description="Helical" evidence="1">
    <location>
        <begin position="229"/>
        <end position="255"/>
    </location>
</feature>
<evidence type="ECO:0000313" key="4">
    <source>
        <dbReference type="Proteomes" id="UP001157961"/>
    </source>
</evidence>
<feature type="transmembrane region" description="Helical" evidence="1">
    <location>
        <begin position="69"/>
        <end position="98"/>
    </location>
</feature>
<dbReference type="CDD" id="cd08579">
    <property type="entry name" value="GDPD_memb_like"/>
    <property type="match status" value="1"/>
</dbReference>
<dbReference type="EMBL" id="FXTY01000008">
    <property type="protein sequence ID" value="SMP31870.1"/>
    <property type="molecule type" value="Genomic_DNA"/>
</dbReference>
<keyword evidence="4" id="KW-1185">Reference proteome</keyword>
<feature type="transmembrane region" description="Helical" evidence="1">
    <location>
        <begin position="168"/>
        <end position="188"/>
    </location>
</feature>
<keyword evidence="1" id="KW-0472">Membrane</keyword>
<proteinExistence type="predicted"/>
<dbReference type="InterPro" id="IPR017946">
    <property type="entry name" value="PLC-like_Pdiesterase_TIM-brl"/>
</dbReference>
<dbReference type="PANTHER" id="PTHR46211">
    <property type="entry name" value="GLYCEROPHOSPHORYL DIESTER PHOSPHODIESTERASE"/>
    <property type="match status" value="1"/>
</dbReference>
<evidence type="ECO:0000259" key="2">
    <source>
        <dbReference type="PROSITE" id="PS51704"/>
    </source>
</evidence>
<feature type="transmembrane region" description="Helical" evidence="1">
    <location>
        <begin position="119"/>
        <end position="148"/>
    </location>
</feature>
<feature type="transmembrane region" description="Helical" evidence="1">
    <location>
        <begin position="27"/>
        <end position="49"/>
    </location>
</feature>
<dbReference type="Proteomes" id="UP001157961">
    <property type="component" value="Unassembled WGS sequence"/>
</dbReference>
<feature type="transmembrane region" description="Helical" evidence="1">
    <location>
        <begin position="313"/>
        <end position="334"/>
    </location>
</feature>
<evidence type="ECO:0000313" key="3">
    <source>
        <dbReference type="EMBL" id="SMP31870.1"/>
    </source>
</evidence>
<dbReference type="Pfam" id="PF10110">
    <property type="entry name" value="GPDPase_memb"/>
    <property type="match status" value="1"/>
</dbReference>
<protein>
    <submittedName>
        <fullName evidence="3">Glycerophosphoryl diester phosphodiesterase</fullName>
    </submittedName>
</protein>
<accession>A0ABY1PG21</accession>
<keyword evidence="1" id="KW-1133">Transmembrane helix</keyword>
<dbReference type="Gene3D" id="3.20.20.190">
    <property type="entry name" value="Phosphatidylinositol (PI) phosphodiesterase"/>
    <property type="match status" value="1"/>
</dbReference>
<evidence type="ECO:0000256" key="1">
    <source>
        <dbReference type="SAM" id="Phobius"/>
    </source>
</evidence>
<feature type="transmembrane region" description="Helical" evidence="1">
    <location>
        <begin position="275"/>
        <end position="301"/>
    </location>
</feature>
<name>A0ABY1PG21_9RHOB</name>
<keyword evidence="1" id="KW-0812">Transmembrane</keyword>
<dbReference type="InterPro" id="IPR030395">
    <property type="entry name" value="GP_PDE_dom"/>
</dbReference>
<dbReference type="RefSeq" id="WP_283427393.1">
    <property type="nucleotide sequence ID" value="NZ_FXTY01000008.1"/>
</dbReference>
<dbReference type="Pfam" id="PF03009">
    <property type="entry name" value="GDPD"/>
    <property type="match status" value="1"/>
</dbReference>